<gene>
    <name evidence="2" type="ORF">MG293_012864</name>
</gene>
<organism evidence="2 3">
    <name type="scientific">Ovis ammon polii</name>
    <dbReference type="NCBI Taxonomy" id="230172"/>
    <lineage>
        <taxon>Eukaryota</taxon>
        <taxon>Metazoa</taxon>
        <taxon>Chordata</taxon>
        <taxon>Craniata</taxon>
        <taxon>Vertebrata</taxon>
        <taxon>Euteleostomi</taxon>
        <taxon>Mammalia</taxon>
        <taxon>Eutheria</taxon>
        <taxon>Laurasiatheria</taxon>
        <taxon>Artiodactyla</taxon>
        <taxon>Ruminantia</taxon>
        <taxon>Pecora</taxon>
        <taxon>Bovidae</taxon>
        <taxon>Caprinae</taxon>
        <taxon>Ovis</taxon>
    </lineage>
</organism>
<reference evidence="2" key="1">
    <citation type="submission" date="2022-03" db="EMBL/GenBank/DDBJ databases">
        <title>Genomic analyses of argali, domestic sheep and their hybrids provide insights into chromosomal evolution, heterosis and genetic basis of agronomic traits.</title>
        <authorList>
            <person name="Li M."/>
        </authorList>
    </citation>
    <scope>NUCLEOTIDE SEQUENCE</scope>
    <source>
        <strain evidence="2">CAU-MHL-2022a</strain>
        <tissue evidence="2">Skin</tissue>
    </source>
</reference>
<keyword evidence="3" id="KW-1185">Reference proteome</keyword>
<feature type="compositionally biased region" description="Basic and acidic residues" evidence="1">
    <location>
        <begin position="29"/>
        <end position="41"/>
    </location>
</feature>
<protein>
    <submittedName>
        <fullName evidence="2">Uncharacterized protein</fullName>
    </submittedName>
</protein>
<comment type="caution">
    <text evidence="2">The sequence shown here is derived from an EMBL/GenBank/DDBJ whole genome shotgun (WGS) entry which is preliminary data.</text>
</comment>
<accession>A0AAD4U066</accession>
<sequence length="141" mass="15443">MPWAEVLRLGDGRTGGREATLGSSSLGGERGDRRNRAETKKRSSVFPLTGAPLEPSLILAEDELGLLAQCSCLSISDPACRADWTRFHEFVLSRHWKNARKHSVPSKEISSEICPCEIGVSWGCVVSEQAQLLNRLPCTHA</sequence>
<dbReference type="AlphaFoldDB" id="A0AAD4U066"/>
<dbReference type="EMBL" id="JAKZEL010000015">
    <property type="protein sequence ID" value="KAI4536661.1"/>
    <property type="molecule type" value="Genomic_DNA"/>
</dbReference>
<evidence type="ECO:0000313" key="2">
    <source>
        <dbReference type="EMBL" id="KAI4536661.1"/>
    </source>
</evidence>
<name>A0AAD4U066_OVIAM</name>
<evidence type="ECO:0000313" key="3">
    <source>
        <dbReference type="Proteomes" id="UP001214576"/>
    </source>
</evidence>
<evidence type="ECO:0000256" key="1">
    <source>
        <dbReference type="SAM" id="MobiDB-lite"/>
    </source>
</evidence>
<dbReference type="Proteomes" id="UP001214576">
    <property type="component" value="Unassembled WGS sequence"/>
</dbReference>
<proteinExistence type="predicted"/>
<feature type="region of interest" description="Disordered" evidence="1">
    <location>
        <begin position="14"/>
        <end position="43"/>
    </location>
</feature>